<dbReference type="EMBL" id="MU005782">
    <property type="protein sequence ID" value="KAF2704636.1"/>
    <property type="molecule type" value="Genomic_DNA"/>
</dbReference>
<dbReference type="Gene3D" id="2.170.270.10">
    <property type="entry name" value="SET domain"/>
    <property type="match status" value="1"/>
</dbReference>
<reference evidence="3" key="1">
    <citation type="journal article" date="2020" name="Stud. Mycol.">
        <title>101 Dothideomycetes genomes: a test case for predicting lifestyles and emergence of pathogens.</title>
        <authorList>
            <person name="Haridas S."/>
            <person name="Albert R."/>
            <person name="Binder M."/>
            <person name="Bloem J."/>
            <person name="Labutti K."/>
            <person name="Salamov A."/>
            <person name="Andreopoulos B."/>
            <person name="Baker S."/>
            <person name="Barry K."/>
            <person name="Bills G."/>
            <person name="Bluhm B."/>
            <person name="Cannon C."/>
            <person name="Castanera R."/>
            <person name="Culley D."/>
            <person name="Daum C."/>
            <person name="Ezra D."/>
            <person name="Gonzalez J."/>
            <person name="Henrissat B."/>
            <person name="Kuo A."/>
            <person name="Liang C."/>
            <person name="Lipzen A."/>
            <person name="Lutzoni F."/>
            <person name="Magnuson J."/>
            <person name="Mondo S."/>
            <person name="Nolan M."/>
            <person name="Ohm R."/>
            <person name="Pangilinan J."/>
            <person name="Park H.-J."/>
            <person name="Ramirez L."/>
            <person name="Alfaro M."/>
            <person name="Sun H."/>
            <person name="Tritt A."/>
            <person name="Yoshinaga Y."/>
            <person name="Zwiers L.-H."/>
            <person name="Turgeon B."/>
            <person name="Goodwin S."/>
            <person name="Spatafora J."/>
            <person name="Crous P."/>
            <person name="Grigoriev I."/>
        </authorList>
    </citation>
    <scope>NUCLEOTIDE SEQUENCE</scope>
    <source>
        <strain evidence="3">CBS 279.74</strain>
    </source>
</reference>
<dbReference type="InterPro" id="IPR046341">
    <property type="entry name" value="SET_dom_sf"/>
</dbReference>
<evidence type="ECO:0000313" key="4">
    <source>
        <dbReference type="Proteomes" id="UP000799428"/>
    </source>
</evidence>
<dbReference type="Proteomes" id="UP000799428">
    <property type="component" value="Unassembled WGS sequence"/>
</dbReference>
<keyword evidence="1" id="KW-0732">Signal</keyword>
<dbReference type="PANTHER" id="PTHR47332:SF6">
    <property type="entry name" value="SET DOMAIN-CONTAINING PROTEIN"/>
    <property type="match status" value="1"/>
</dbReference>
<dbReference type="AlphaFoldDB" id="A0A6G1JVJ9"/>
<evidence type="ECO:0000256" key="1">
    <source>
        <dbReference type="SAM" id="SignalP"/>
    </source>
</evidence>
<feature type="domain" description="SET" evidence="2">
    <location>
        <begin position="132"/>
        <end position="284"/>
    </location>
</feature>
<evidence type="ECO:0000313" key="3">
    <source>
        <dbReference type="EMBL" id="KAF2704636.1"/>
    </source>
</evidence>
<dbReference type="CDD" id="cd20071">
    <property type="entry name" value="SET_SMYD"/>
    <property type="match status" value="1"/>
</dbReference>
<gene>
    <name evidence="3" type="ORF">K504DRAFT_442045</name>
</gene>
<dbReference type="InterPro" id="IPR053185">
    <property type="entry name" value="SET_domain_protein"/>
</dbReference>
<evidence type="ECO:0000259" key="2">
    <source>
        <dbReference type="PROSITE" id="PS50280"/>
    </source>
</evidence>
<feature type="signal peptide" evidence="1">
    <location>
        <begin position="1"/>
        <end position="19"/>
    </location>
</feature>
<keyword evidence="4" id="KW-1185">Reference proteome</keyword>
<dbReference type="PANTHER" id="PTHR47332">
    <property type="entry name" value="SET DOMAIN-CONTAINING PROTEIN 5"/>
    <property type="match status" value="1"/>
</dbReference>
<dbReference type="OrthoDB" id="265717at2759"/>
<dbReference type="SUPFAM" id="SSF82199">
    <property type="entry name" value="SET domain"/>
    <property type="match status" value="1"/>
</dbReference>
<dbReference type="InterPro" id="IPR001214">
    <property type="entry name" value="SET_dom"/>
</dbReference>
<feature type="chain" id="PRO_5026084475" evidence="1">
    <location>
        <begin position="20"/>
        <end position="421"/>
    </location>
</feature>
<dbReference type="Pfam" id="PF00856">
    <property type="entry name" value="SET"/>
    <property type="match status" value="1"/>
</dbReference>
<protein>
    <submittedName>
        <fullName evidence="3">SET domain-containing protein</fullName>
    </submittedName>
</protein>
<name>A0A6G1JVJ9_9PLEO</name>
<dbReference type="PROSITE" id="PS50280">
    <property type="entry name" value="SET"/>
    <property type="match status" value="1"/>
</dbReference>
<proteinExistence type="predicted"/>
<organism evidence="3 4">
    <name type="scientific">Pleomassaria siparia CBS 279.74</name>
    <dbReference type="NCBI Taxonomy" id="1314801"/>
    <lineage>
        <taxon>Eukaryota</taxon>
        <taxon>Fungi</taxon>
        <taxon>Dikarya</taxon>
        <taxon>Ascomycota</taxon>
        <taxon>Pezizomycotina</taxon>
        <taxon>Dothideomycetes</taxon>
        <taxon>Pleosporomycetidae</taxon>
        <taxon>Pleosporales</taxon>
        <taxon>Pleomassariaceae</taxon>
        <taxon>Pleomassaria</taxon>
    </lineage>
</organism>
<accession>A0A6G1JVJ9</accession>
<sequence length="421" mass="46580">MMSGVSATVLFLFFVISSASCTVRVLSRQCWYESPLISVSLSTSSDGISELVDSYGFNALSRKTSQTKVGTQYAPWSHPPVCTEVLQGLRSKLCVYTNAAFSNGRGISIFTTPKVAQEFASLPPFQNATAMDKINVFSGAWYTQELPGKGVGMLARKTLKFGDGVTAHTPALLAYLEGELPTLQREKYFRIAVSQLPDATRDAFLQLTTVYGDERIRVQDIVKANTFQLEVGGQNHLAVFPETSRLNHACAPNAQYHLNPKLLTHYVRATRPIALGEEITISYTSPLEPTEMRQQHLQSGFHFTCTCPRCTSKGTDATLSKMFAMQASLNDWSVTSDGTPKLAEELLQLYRQEGLEGFMDVPYGFAALAYNAVGNSKKAVTYAEKAEEAILMKDGVWSPNLRIWEEVMGNAKGHWSYKRRT</sequence>